<dbReference type="Pfam" id="PF07690">
    <property type="entry name" value="MFS_1"/>
    <property type="match status" value="1"/>
</dbReference>
<feature type="transmembrane region" description="Helical" evidence="4">
    <location>
        <begin position="120"/>
        <end position="140"/>
    </location>
</feature>
<feature type="transmembrane region" description="Helical" evidence="4">
    <location>
        <begin position="21"/>
        <end position="38"/>
    </location>
</feature>
<dbReference type="PANTHER" id="PTHR23527:SF1">
    <property type="entry name" value="BLL3282 PROTEIN"/>
    <property type="match status" value="1"/>
</dbReference>
<accession>A0A8J2YQW5</accession>
<feature type="transmembrane region" description="Helical" evidence="4">
    <location>
        <begin position="89"/>
        <end position="108"/>
    </location>
</feature>
<feature type="transmembrane region" description="Helical" evidence="4">
    <location>
        <begin position="387"/>
        <end position="408"/>
    </location>
</feature>
<keyword evidence="2 4" id="KW-1133">Transmembrane helix</keyword>
<sequence>MSATVLGPASPKARADRRHRWKVLAVGVAANASFAAAFSGLPTTAVFMRAAYDLNNALLGLVLGLLGLGIALSELPWGLLTDRWGDRRVLLLGLGTTALALAMMALVAAPSPGAAPPRGLLAAGMLLVGLLGGSVNGSSGRAVMAWFREGERGLAMSIRQTALPAGGGLGALVLPPLAATHGFAVVFGGLAGLCALATLAAARWLGEPPVEAAAAGDPSMAGSGPLRSTAIWRVATGIGLLCVPQLAVLTFGAIFLHDFAGVGVAVTSGALVVVQVGAGILRVWSGHWTDRRRNRRAYLRGCALASAGLFLSLGLLTATLGPAAWWWSVSLLTFGGVIASAWNGIAFTELASLAGAARAGTALALGNSFAFLTLFLTPLAIPVLLAWSAWPTVWIAAAGSALAASAVFPPQAFPGAVSRDRGARP</sequence>
<reference evidence="6" key="1">
    <citation type="journal article" date="2014" name="Int. J. Syst. Evol. Microbiol.">
        <title>Complete genome sequence of Corynebacterium casei LMG S-19264T (=DSM 44701T), isolated from a smear-ripened cheese.</title>
        <authorList>
            <consortium name="US DOE Joint Genome Institute (JGI-PGF)"/>
            <person name="Walter F."/>
            <person name="Albersmeier A."/>
            <person name="Kalinowski J."/>
            <person name="Ruckert C."/>
        </authorList>
    </citation>
    <scope>NUCLEOTIDE SEQUENCE</scope>
    <source>
        <strain evidence="6">CGMCC 1.15725</strain>
    </source>
</reference>
<evidence type="ECO:0000259" key="5">
    <source>
        <dbReference type="PROSITE" id="PS50850"/>
    </source>
</evidence>
<keyword evidence="7" id="KW-1185">Reference proteome</keyword>
<dbReference type="SUPFAM" id="SSF103473">
    <property type="entry name" value="MFS general substrate transporter"/>
    <property type="match status" value="1"/>
</dbReference>
<feature type="transmembrane region" description="Helical" evidence="4">
    <location>
        <begin position="161"/>
        <end position="178"/>
    </location>
</feature>
<feature type="domain" description="Major facilitator superfamily (MFS) profile" evidence="5">
    <location>
        <begin position="1"/>
        <end position="415"/>
    </location>
</feature>
<feature type="transmembrane region" description="Helical" evidence="4">
    <location>
        <begin position="262"/>
        <end position="285"/>
    </location>
</feature>
<keyword evidence="1 4" id="KW-0812">Transmembrane</keyword>
<comment type="caution">
    <text evidence="6">The sequence shown here is derived from an EMBL/GenBank/DDBJ whole genome shotgun (WGS) entry which is preliminary data.</text>
</comment>
<dbReference type="InterPro" id="IPR020846">
    <property type="entry name" value="MFS_dom"/>
</dbReference>
<dbReference type="PANTHER" id="PTHR23527">
    <property type="entry name" value="BLL3282 PROTEIN"/>
    <property type="match status" value="1"/>
</dbReference>
<feature type="transmembrane region" description="Helical" evidence="4">
    <location>
        <begin position="359"/>
        <end position="381"/>
    </location>
</feature>
<evidence type="ECO:0000313" key="7">
    <source>
        <dbReference type="Proteomes" id="UP000646365"/>
    </source>
</evidence>
<dbReference type="InterPro" id="IPR036259">
    <property type="entry name" value="MFS_trans_sf"/>
</dbReference>
<feature type="transmembrane region" description="Helical" evidence="4">
    <location>
        <begin position="230"/>
        <end position="256"/>
    </location>
</feature>
<dbReference type="RefSeq" id="WP_189043732.1">
    <property type="nucleotide sequence ID" value="NZ_BMJQ01000003.1"/>
</dbReference>
<name>A0A8J2YQW5_9PROT</name>
<feature type="transmembrane region" description="Helical" evidence="4">
    <location>
        <begin position="297"/>
        <end position="318"/>
    </location>
</feature>
<dbReference type="GO" id="GO:0022857">
    <property type="term" value="F:transmembrane transporter activity"/>
    <property type="evidence" value="ECO:0007669"/>
    <property type="project" value="InterPro"/>
</dbReference>
<keyword evidence="3 4" id="KW-0472">Membrane</keyword>
<evidence type="ECO:0000256" key="3">
    <source>
        <dbReference type="ARBA" id="ARBA00023136"/>
    </source>
</evidence>
<organism evidence="6 7">
    <name type="scientific">Aliidongia dinghuensis</name>
    <dbReference type="NCBI Taxonomy" id="1867774"/>
    <lineage>
        <taxon>Bacteria</taxon>
        <taxon>Pseudomonadati</taxon>
        <taxon>Pseudomonadota</taxon>
        <taxon>Alphaproteobacteria</taxon>
        <taxon>Rhodospirillales</taxon>
        <taxon>Dongiaceae</taxon>
        <taxon>Aliidongia</taxon>
    </lineage>
</organism>
<protein>
    <submittedName>
        <fullName evidence="6">MFS transporter</fullName>
    </submittedName>
</protein>
<feature type="transmembrane region" description="Helical" evidence="4">
    <location>
        <begin position="184"/>
        <end position="205"/>
    </location>
</feature>
<feature type="transmembrane region" description="Helical" evidence="4">
    <location>
        <begin position="58"/>
        <end position="77"/>
    </location>
</feature>
<dbReference type="InterPro" id="IPR011701">
    <property type="entry name" value="MFS"/>
</dbReference>
<dbReference type="AlphaFoldDB" id="A0A8J2YQW5"/>
<proteinExistence type="predicted"/>
<dbReference type="EMBL" id="BMJQ01000003">
    <property type="protein sequence ID" value="GGF08704.1"/>
    <property type="molecule type" value="Genomic_DNA"/>
</dbReference>
<feature type="transmembrane region" description="Helical" evidence="4">
    <location>
        <begin position="324"/>
        <end position="347"/>
    </location>
</feature>
<evidence type="ECO:0000313" key="6">
    <source>
        <dbReference type="EMBL" id="GGF08704.1"/>
    </source>
</evidence>
<dbReference type="PROSITE" id="PS50850">
    <property type="entry name" value="MFS"/>
    <property type="match status" value="1"/>
</dbReference>
<evidence type="ECO:0000256" key="4">
    <source>
        <dbReference type="SAM" id="Phobius"/>
    </source>
</evidence>
<evidence type="ECO:0000256" key="1">
    <source>
        <dbReference type="ARBA" id="ARBA00022692"/>
    </source>
</evidence>
<reference evidence="6" key="2">
    <citation type="submission" date="2020-09" db="EMBL/GenBank/DDBJ databases">
        <authorList>
            <person name="Sun Q."/>
            <person name="Zhou Y."/>
        </authorList>
    </citation>
    <scope>NUCLEOTIDE SEQUENCE</scope>
    <source>
        <strain evidence="6">CGMCC 1.15725</strain>
    </source>
</reference>
<dbReference type="Proteomes" id="UP000646365">
    <property type="component" value="Unassembled WGS sequence"/>
</dbReference>
<gene>
    <name evidence="6" type="ORF">GCM10011611_12700</name>
</gene>
<dbReference type="InterPro" id="IPR052952">
    <property type="entry name" value="MFS-Transporter"/>
</dbReference>
<dbReference type="Gene3D" id="1.20.1250.20">
    <property type="entry name" value="MFS general substrate transporter like domains"/>
    <property type="match status" value="2"/>
</dbReference>
<evidence type="ECO:0000256" key="2">
    <source>
        <dbReference type="ARBA" id="ARBA00022989"/>
    </source>
</evidence>